<name>A0A1Q5PCR8_9BACT</name>
<evidence type="ECO:0000313" key="2">
    <source>
        <dbReference type="Proteomes" id="UP000186551"/>
    </source>
</evidence>
<gene>
    <name evidence="1" type="ORF">A3841_16610</name>
</gene>
<dbReference type="Proteomes" id="UP000186551">
    <property type="component" value="Unassembled WGS sequence"/>
</dbReference>
<sequence>MKTLLQKVEDISLRYTTPAEKGINLFSLLRNHTDEVHLHSRFIAELLKPDGSHGQGRLFLDKFIHLCEGETINYPAPKIKREYRKIDILIKSGSNAIVVENKIWAPDQERQLERYHNTMITEGATPLLVYLTVDGRTPNAYTRGALSEEAIKTISYKEDILNWIEKCKQEVTHLPYLHETLQQYENIIRKLTGTTMNDKETDEVIELLKQEDHILNAAKIVESWNKVKIKTEWNFWDELCQRIEQDMPGSILEPRKVTWEKVKDVVKKKKKGNPWYGIMVKLADYDNDLICLFIQRGISDLYYGITVLGNGEDRNSSGTTKYATLARSMSGSNDTQQEQRWLGKKMFSEPINFKQFNNQSTLKLIQPEFRHSYVEKLWGEIKEYIEACDVKSFLRDNPI</sequence>
<evidence type="ECO:0000313" key="1">
    <source>
        <dbReference type="EMBL" id="OKL39983.1"/>
    </source>
</evidence>
<accession>A0A1Q5PCR8</accession>
<comment type="caution">
    <text evidence="1">The sequence shown here is derived from an EMBL/GenBank/DDBJ whole genome shotgun (WGS) entry which is preliminary data.</text>
</comment>
<dbReference type="EMBL" id="LVWA01000005">
    <property type="protein sequence ID" value="OKL39983.1"/>
    <property type="molecule type" value="Genomic_DNA"/>
</dbReference>
<dbReference type="OrthoDB" id="6346224at2"/>
<reference evidence="1 2" key="1">
    <citation type="submission" date="2016-03" db="EMBL/GenBank/DDBJ databases">
        <title>Genome sequence of Pontibacter sp. nov., of the family cytophagaceae, isolated from marine sediment of the Yellow Sea, China.</title>
        <authorList>
            <person name="Zhang G."/>
            <person name="Zhang R."/>
        </authorList>
    </citation>
    <scope>NUCLEOTIDE SEQUENCE [LARGE SCALE GENOMIC DNA]</scope>
    <source>
        <strain evidence="1 2">S10-8</strain>
    </source>
</reference>
<protein>
    <recommendedName>
        <fullName evidence="3">PD-(D/E)XK nuclease superfamily protein</fullName>
    </recommendedName>
</protein>
<evidence type="ECO:0008006" key="3">
    <source>
        <dbReference type="Google" id="ProtNLM"/>
    </source>
</evidence>
<keyword evidence="2" id="KW-1185">Reference proteome</keyword>
<organism evidence="1 2">
    <name type="scientific">Pontibacter flavimaris</name>
    <dbReference type="NCBI Taxonomy" id="1797110"/>
    <lineage>
        <taxon>Bacteria</taxon>
        <taxon>Pseudomonadati</taxon>
        <taxon>Bacteroidota</taxon>
        <taxon>Cytophagia</taxon>
        <taxon>Cytophagales</taxon>
        <taxon>Hymenobacteraceae</taxon>
        <taxon>Pontibacter</taxon>
    </lineage>
</organism>
<dbReference type="STRING" id="1797110.A3841_16610"/>
<proteinExistence type="predicted"/>
<dbReference type="Pfam" id="PF14281">
    <property type="entry name" value="PDDEXK_4"/>
    <property type="match status" value="1"/>
</dbReference>
<dbReference type="RefSeq" id="WP_073852091.1">
    <property type="nucleotide sequence ID" value="NZ_LVWA01000005.1"/>
</dbReference>
<dbReference type="InterPro" id="IPR029470">
    <property type="entry name" value="PDDEXK_4"/>
</dbReference>
<dbReference type="AlphaFoldDB" id="A0A1Q5PCR8"/>